<evidence type="ECO:0000256" key="6">
    <source>
        <dbReference type="ARBA" id="ARBA00034078"/>
    </source>
</evidence>
<dbReference type="PROSITE" id="PS51085">
    <property type="entry name" value="2FE2S_FER_2"/>
    <property type="match status" value="1"/>
</dbReference>
<dbReference type="Gene3D" id="3.10.20.30">
    <property type="match status" value="1"/>
</dbReference>
<organism evidence="8 9">
    <name type="scientific">Paenibacillus mendelii</name>
    <dbReference type="NCBI Taxonomy" id="206163"/>
    <lineage>
        <taxon>Bacteria</taxon>
        <taxon>Bacillati</taxon>
        <taxon>Bacillota</taxon>
        <taxon>Bacilli</taxon>
        <taxon>Bacillales</taxon>
        <taxon>Paenibacillaceae</taxon>
        <taxon>Paenibacillus</taxon>
    </lineage>
</organism>
<evidence type="ECO:0000256" key="1">
    <source>
        <dbReference type="ARBA" id="ARBA00010914"/>
    </source>
</evidence>
<dbReference type="InterPro" id="IPR001041">
    <property type="entry name" value="2Fe-2S_ferredoxin-type"/>
</dbReference>
<keyword evidence="3" id="KW-0479">Metal-binding</keyword>
<feature type="domain" description="2Fe-2S ferredoxin-type" evidence="7">
    <location>
        <begin position="39"/>
        <end position="136"/>
    </location>
</feature>
<proteinExistence type="inferred from homology"/>
<dbReference type="InterPro" id="IPR036010">
    <property type="entry name" value="2Fe-2S_ferredoxin-like_sf"/>
</dbReference>
<name>A0ABV6JJD2_9BACL</name>
<keyword evidence="2" id="KW-0001">2Fe-2S</keyword>
<keyword evidence="4" id="KW-0408">Iron</keyword>
<dbReference type="SUPFAM" id="SSF54292">
    <property type="entry name" value="2Fe-2S ferredoxin-like"/>
    <property type="match status" value="1"/>
</dbReference>
<comment type="similarity">
    <text evidence="1">Belongs to the adrenodoxin/putidaredoxin family.</text>
</comment>
<comment type="caution">
    <text evidence="8">The sequence shown here is derived from an EMBL/GenBank/DDBJ whole genome shotgun (WGS) entry which is preliminary data.</text>
</comment>
<reference evidence="8 9" key="1">
    <citation type="submission" date="2024-09" db="EMBL/GenBank/DDBJ databases">
        <authorList>
            <person name="Sun Q."/>
            <person name="Mori K."/>
        </authorList>
    </citation>
    <scope>NUCLEOTIDE SEQUENCE [LARGE SCALE GENOMIC DNA]</scope>
    <source>
        <strain evidence="8 9">CCM 4839</strain>
    </source>
</reference>
<gene>
    <name evidence="8" type="ORF">ACFFJ8_32190</name>
</gene>
<dbReference type="InterPro" id="IPR001055">
    <property type="entry name" value="Adrenodoxin-like"/>
</dbReference>
<evidence type="ECO:0000313" key="8">
    <source>
        <dbReference type="EMBL" id="MFC0396020.1"/>
    </source>
</evidence>
<dbReference type="RefSeq" id="WP_204817314.1">
    <property type="nucleotide sequence ID" value="NZ_JANHOF010000002.1"/>
</dbReference>
<keyword evidence="5" id="KW-0411">Iron-sulfur</keyword>
<accession>A0ABV6JJD2</accession>
<keyword evidence="9" id="KW-1185">Reference proteome</keyword>
<sequence>MKFSFLRKLIPNKTGSSVESDDRPVSAETDPHEARIPKADVVLIGRSIRRQVEAPEGMTILELAQKHEVDWNSNCKRGTCARCRCLVVDGSEYLSESNEAELNRLEPEELEEGYRLACQTRIRSAGPVTVKYTPYF</sequence>
<evidence type="ECO:0000313" key="9">
    <source>
        <dbReference type="Proteomes" id="UP001589818"/>
    </source>
</evidence>
<dbReference type="PANTHER" id="PTHR23426">
    <property type="entry name" value="FERREDOXIN/ADRENODOXIN"/>
    <property type="match status" value="1"/>
</dbReference>
<dbReference type="PANTHER" id="PTHR23426:SF65">
    <property type="entry name" value="FERREDOXIN-2, MITOCHONDRIAL"/>
    <property type="match status" value="1"/>
</dbReference>
<dbReference type="Proteomes" id="UP001589818">
    <property type="component" value="Unassembled WGS sequence"/>
</dbReference>
<evidence type="ECO:0000256" key="5">
    <source>
        <dbReference type="ARBA" id="ARBA00023014"/>
    </source>
</evidence>
<dbReference type="EMBL" id="JBHLVF010000047">
    <property type="protein sequence ID" value="MFC0396020.1"/>
    <property type="molecule type" value="Genomic_DNA"/>
</dbReference>
<comment type="cofactor">
    <cofactor evidence="6">
        <name>[2Fe-2S] cluster</name>
        <dbReference type="ChEBI" id="CHEBI:190135"/>
    </cofactor>
</comment>
<evidence type="ECO:0000259" key="7">
    <source>
        <dbReference type="PROSITE" id="PS51085"/>
    </source>
</evidence>
<evidence type="ECO:0000256" key="2">
    <source>
        <dbReference type="ARBA" id="ARBA00022714"/>
    </source>
</evidence>
<evidence type="ECO:0000256" key="3">
    <source>
        <dbReference type="ARBA" id="ARBA00022723"/>
    </source>
</evidence>
<evidence type="ECO:0000256" key="4">
    <source>
        <dbReference type="ARBA" id="ARBA00023004"/>
    </source>
</evidence>
<dbReference type="Pfam" id="PF00111">
    <property type="entry name" value="Fer2"/>
    <property type="match status" value="1"/>
</dbReference>
<dbReference type="CDD" id="cd00207">
    <property type="entry name" value="fer2"/>
    <property type="match status" value="1"/>
</dbReference>
<protein>
    <submittedName>
        <fullName evidence="8">2Fe-2S iron-sulfur cluster-binding protein</fullName>
    </submittedName>
</protein>
<dbReference type="InterPro" id="IPR012675">
    <property type="entry name" value="Beta-grasp_dom_sf"/>
</dbReference>